<evidence type="ECO:0000313" key="1">
    <source>
        <dbReference type="EMBL" id="KAL3636014.1"/>
    </source>
</evidence>
<accession>A0ABD3D2I5</accession>
<protein>
    <submittedName>
        <fullName evidence="1">Uncharacterized protein</fullName>
    </submittedName>
</protein>
<reference evidence="2" key="1">
    <citation type="journal article" date="2024" name="IScience">
        <title>Strigolactones Initiate the Formation of Haustorium-like Structures in Castilleja.</title>
        <authorList>
            <person name="Buerger M."/>
            <person name="Peterson D."/>
            <person name="Chory J."/>
        </authorList>
    </citation>
    <scope>NUCLEOTIDE SEQUENCE [LARGE SCALE GENOMIC DNA]</scope>
</reference>
<name>A0ABD3D2I5_9LAMI</name>
<comment type="caution">
    <text evidence="1">The sequence shown here is derived from an EMBL/GenBank/DDBJ whole genome shotgun (WGS) entry which is preliminary data.</text>
</comment>
<gene>
    <name evidence="1" type="ORF">CASFOL_020561</name>
</gene>
<dbReference type="EMBL" id="JAVIJP010000027">
    <property type="protein sequence ID" value="KAL3636014.1"/>
    <property type="molecule type" value="Genomic_DNA"/>
</dbReference>
<keyword evidence="2" id="KW-1185">Reference proteome</keyword>
<evidence type="ECO:0000313" key="2">
    <source>
        <dbReference type="Proteomes" id="UP001632038"/>
    </source>
</evidence>
<dbReference type="AlphaFoldDB" id="A0ABD3D2I5"/>
<dbReference type="Proteomes" id="UP001632038">
    <property type="component" value="Unassembled WGS sequence"/>
</dbReference>
<sequence>MLEGEPPLSSYEPYEAARYVAEGHRPIFRAKGLTGQCWSADMNQIPTFLEILKKLEKIKENLPSDHHYWNIFSS</sequence>
<proteinExistence type="predicted"/>
<organism evidence="1 2">
    <name type="scientific">Castilleja foliolosa</name>
    <dbReference type="NCBI Taxonomy" id="1961234"/>
    <lineage>
        <taxon>Eukaryota</taxon>
        <taxon>Viridiplantae</taxon>
        <taxon>Streptophyta</taxon>
        <taxon>Embryophyta</taxon>
        <taxon>Tracheophyta</taxon>
        <taxon>Spermatophyta</taxon>
        <taxon>Magnoliopsida</taxon>
        <taxon>eudicotyledons</taxon>
        <taxon>Gunneridae</taxon>
        <taxon>Pentapetalae</taxon>
        <taxon>asterids</taxon>
        <taxon>lamiids</taxon>
        <taxon>Lamiales</taxon>
        <taxon>Orobanchaceae</taxon>
        <taxon>Pedicularideae</taxon>
        <taxon>Castillejinae</taxon>
        <taxon>Castilleja</taxon>
    </lineage>
</organism>
<dbReference type="Gene3D" id="1.10.510.10">
    <property type="entry name" value="Transferase(Phosphotransferase) domain 1"/>
    <property type="match status" value="1"/>
</dbReference>